<dbReference type="EMBL" id="CVQI01036384">
    <property type="protein sequence ID" value="CRK47244.1"/>
    <property type="molecule type" value="Genomic_DNA"/>
</dbReference>
<keyword evidence="4" id="KW-1185">Reference proteome</keyword>
<reference evidence="4 5" key="1">
    <citation type="submission" date="2015-05" db="EMBL/GenBank/DDBJ databases">
        <authorList>
            <person name="Fogelqvist Johan"/>
        </authorList>
    </citation>
    <scope>NUCLEOTIDE SEQUENCE [LARGE SCALE GENOMIC DNA]</scope>
    <source>
        <strain evidence="2">VL1</strain>
        <strain evidence="3">VL2</strain>
    </source>
</reference>
<accession>A0A0G4NLD1</accession>
<name>A0A0G4NLD1_VERLO</name>
<sequence>MSNEQSNTVRGQRAHDIIDFGSARDDFDEGRYETPPEPEPWTEVAVGSDDEWHKVLEDADFGP</sequence>
<dbReference type="Proteomes" id="UP000044602">
    <property type="component" value="Unassembled WGS sequence"/>
</dbReference>
<proteinExistence type="predicted"/>
<evidence type="ECO:0000313" key="4">
    <source>
        <dbReference type="Proteomes" id="UP000044602"/>
    </source>
</evidence>
<gene>
    <name evidence="2" type="ORF">BN1708_010608</name>
    <name evidence="3" type="ORF">BN1723_007421</name>
</gene>
<protein>
    <submittedName>
        <fullName evidence="3">Uncharacterized protein</fullName>
    </submittedName>
</protein>
<evidence type="ECO:0000256" key="1">
    <source>
        <dbReference type="SAM" id="MobiDB-lite"/>
    </source>
</evidence>
<evidence type="ECO:0000313" key="2">
    <source>
        <dbReference type="EMBL" id="CRK12763.1"/>
    </source>
</evidence>
<feature type="region of interest" description="Disordered" evidence="1">
    <location>
        <begin position="1"/>
        <end position="44"/>
    </location>
</feature>
<evidence type="ECO:0000313" key="5">
    <source>
        <dbReference type="Proteomes" id="UP000045706"/>
    </source>
</evidence>
<feature type="compositionally biased region" description="Basic and acidic residues" evidence="1">
    <location>
        <begin position="13"/>
        <end position="34"/>
    </location>
</feature>
<evidence type="ECO:0000313" key="3">
    <source>
        <dbReference type="EMBL" id="CRK47244.1"/>
    </source>
</evidence>
<feature type="compositionally biased region" description="Polar residues" evidence="1">
    <location>
        <begin position="1"/>
        <end position="10"/>
    </location>
</feature>
<dbReference type="AlphaFoldDB" id="A0A0G4NLD1"/>
<dbReference type="EMBL" id="CVQH01004002">
    <property type="protein sequence ID" value="CRK12763.1"/>
    <property type="molecule type" value="Genomic_DNA"/>
</dbReference>
<organism evidence="3 5">
    <name type="scientific">Verticillium longisporum</name>
    <name type="common">Verticillium dahliae var. longisporum</name>
    <dbReference type="NCBI Taxonomy" id="100787"/>
    <lineage>
        <taxon>Eukaryota</taxon>
        <taxon>Fungi</taxon>
        <taxon>Dikarya</taxon>
        <taxon>Ascomycota</taxon>
        <taxon>Pezizomycotina</taxon>
        <taxon>Sordariomycetes</taxon>
        <taxon>Hypocreomycetidae</taxon>
        <taxon>Glomerellales</taxon>
        <taxon>Plectosphaerellaceae</taxon>
        <taxon>Verticillium</taxon>
    </lineage>
</organism>
<dbReference type="Proteomes" id="UP000045706">
    <property type="component" value="Unassembled WGS sequence"/>
</dbReference>